<name>A0A0K8S8E0_LYGHE</name>
<evidence type="ECO:0000313" key="2">
    <source>
        <dbReference type="EMBL" id="JAG48990.1"/>
    </source>
</evidence>
<dbReference type="EMBL" id="GBRD01016837">
    <property type="protein sequence ID" value="JAG48990.1"/>
    <property type="molecule type" value="Transcribed_RNA"/>
</dbReference>
<dbReference type="EMBL" id="GBRD01016836">
    <property type="protein sequence ID" value="JAG48991.1"/>
    <property type="molecule type" value="Transcribed_RNA"/>
</dbReference>
<organism evidence="2">
    <name type="scientific">Lygus hesperus</name>
    <name type="common">Western plant bug</name>
    <dbReference type="NCBI Taxonomy" id="30085"/>
    <lineage>
        <taxon>Eukaryota</taxon>
        <taxon>Metazoa</taxon>
        <taxon>Ecdysozoa</taxon>
        <taxon>Arthropoda</taxon>
        <taxon>Hexapoda</taxon>
        <taxon>Insecta</taxon>
        <taxon>Pterygota</taxon>
        <taxon>Neoptera</taxon>
        <taxon>Paraneoptera</taxon>
        <taxon>Hemiptera</taxon>
        <taxon>Heteroptera</taxon>
        <taxon>Panheteroptera</taxon>
        <taxon>Cimicomorpha</taxon>
        <taxon>Miridae</taxon>
        <taxon>Mirini</taxon>
        <taxon>Lygus</taxon>
    </lineage>
</organism>
<accession>A0A0K8S8E0</accession>
<feature type="compositionally biased region" description="Polar residues" evidence="1">
    <location>
        <begin position="117"/>
        <end position="144"/>
    </location>
</feature>
<reference evidence="2" key="1">
    <citation type="submission" date="2014-09" db="EMBL/GenBank/DDBJ databases">
        <authorList>
            <person name="Magalhaes I.L.F."/>
            <person name="Oliveira U."/>
            <person name="Santos F.R."/>
            <person name="Vidigal T.H.D.A."/>
            <person name="Brescovit A.D."/>
            <person name="Santos A.J."/>
        </authorList>
    </citation>
    <scope>NUCLEOTIDE SEQUENCE</scope>
</reference>
<proteinExistence type="predicted"/>
<feature type="region of interest" description="Disordered" evidence="1">
    <location>
        <begin position="113"/>
        <end position="146"/>
    </location>
</feature>
<evidence type="ECO:0000256" key="1">
    <source>
        <dbReference type="SAM" id="MobiDB-lite"/>
    </source>
</evidence>
<protein>
    <submittedName>
        <fullName evidence="2">Uncharacterized protein</fullName>
    </submittedName>
</protein>
<sequence length="167" mass="18267">MTLRKVELAAPAVDVACGLWSTVCLLQDGTHVVYGPRDTKVLNVGALSLKTSKSLFCVPWYAPQEYKESVESATKQLVRTRDERSVVMTGWGDNTFILLQSSESKNTKGETFKSVLDASNQTDLEPNSSLSSESMETGCQTESAPLTPHLSDLFRNSLLSDFTLKVG</sequence>
<dbReference type="AlphaFoldDB" id="A0A0K8S8E0"/>